<dbReference type="EMBL" id="CP001291">
    <property type="protein sequence ID" value="ACK69229.1"/>
    <property type="molecule type" value="Genomic_DNA"/>
</dbReference>
<gene>
    <name evidence="3" type="ordered locus">PCC7424_0773</name>
</gene>
<reference evidence="4" key="1">
    <citation type="journal article" date="2011" name="MBio">
        <title>Novel metabolic attributes of the genus Cyanothece, comprising a group of unicellular nitrogen-fixing Cyanobacteria.</title>
        <authorList>
            <person name="Bandyopadhyay A."/>
            <person name="Elvitigala T."/>
            <person name="Welsh E."/>
            <person name="Stockel J."/>
            <person name="Liberton M."/>
            <person name="Min H."/>
            <person name="Sherman L.A."/>
            <person name="Pakrasi H.B."/>
        </authorList>
    </citation>
    <scope>NUCLEOTIDE SEQUENCE [LARGE SCALE GENOMIC DNA]</scope>
    <source>
        <strain evidence="4">PCC 7424</strain>
    </source>
</reference>
<dbReference type="Pfam" id="PF19991">
    <property type="entry name" value="HMA_2"/>
    <property type="match status" value="1"/>
</dbReference>
<evidence type="ECO:0000256" key="1">
    <source>
        <dbReference type="SAM" id="Phobius"/>
    </source>
</evidence>
<feature type="transmembrane region" description="Helical" evidence="1">
    <location>
        <begin position="210"/>
        <end position="232"/>
    </location>
</feature>
<dbReference type="Gene3D" id="1.20.144.10">
    <property type="entry name" value="Phosphatidic acid phosphatase type 2/haloperoxidase"/>
    <property type="match status" value="1"/>
</dbReference>
<proteinExistence type="predicted"/>
<dbReference type="RefSeq" id="WP_012598176.1">
    <property type="nucleotide sequence ID" value="NC_011729.1"/>
</dbReference>
<accession>B7KG36</accession>
<dbReference type="HOGENOM" id="CLU_867777_0_0_3"/>
<dbReference type="Pfam" id="PF01569">
    <property type="entry name" value="PAP2"/>
    <property type="match status" value="1"/>
</dbReference>
<protein>
    <submittedName>
        <fullName evidence="3">Phosphoesterase PA-phosphatase related</fullName>
    </submittedName>
</protein>
<feature type="transmembrane region" description="Helical" evidence="1">
    <location>
        <begin position="244"/>
        <end position="261"/>
    </location>
</feature>
<evidence type="ECO:0000313" key="3">
    <source>
        <dbReference type="EMBL" id="ACK69229.1"/>
    </source>
</evidence>
<feature type="transmembrane region" description="Helical" evidence="1">
    <location>
        <begin position="170"/>
        <end position="190"/>
    </location>
</feature>
<dbReference type="InterPro" id="IPR000326">
    <property type="entry name" value="PAP2/HPO"/>
</dbReference>
<feature type="domain" description="Phosphatidic acid phosphatase type 2/haloperoxidase" evidence="2">
    <location>
        <begin position="247"/>
        <end position="355"/>
    </location>
</feature>
<dbReference type="AlphaFoldDB" id="B7KG36"/>
<dbReference type="SUPFAM" id="SSF48317">
    <property type="entry name" value="Acid phosphatase/Vanadium-dependent haloperoxidase"/>
    <property type="match status" value="1"/>
</dbReference>
<feature type="transmembrane region" description="Helical" evidence="1">
    <location>
        <begin position="340"/>
        <end position="358"/>
    </location>
</feature>
<dbReference type="PANTHER" id="PTHR14969:SF13">
    <property type="entry name" value="AT30094P"/>
    <property type="match status" value="1"/>
</dbReference>
<dbReference type="InterPro" id="IPR036938">
    <property type="entry name" value="PAP2/HPO_sf"/>
</dbReference>
<feature type="transmembrane region" description="Helical" evidence="1">
    <location>
        <begin position="281"/>
        <end position="302"/>
    </location>
</feature>
<keyword evidence="4" id="KW-1185">Reference proteome</keyword>
<dbReference type="PANTHER" id="PTHR14969">
    <property type="entry name" value="SPHINGOSINE-1-PHOSPHATE PHOSPHOHYDROLASE"/>
    <property type="match status" value="1"/>
</dbReference>
<feature type="transmembrane region" description="Helical" evidence="1">
    <location>
        <begin position="314"/>
        <end position="334"/>
    </location>
</feature>
<organism evidence="3 4">
    <name type="scientific">Gloeothece citriformis (strain PCC 7424)</name>
    <name type="common">Cyanothece sp. (strain PCC 7424)</name>
    <dbReference type="NCBI Taxonomy" id="65393"/>
    <lineage>
        <taxon>Bacteria</taxon>
        <taxon>Bacillati</taxon>
        <taxon>Cyanobacteriota</taxon>
        <taxon>Cyanophyceae</taxon>
        <taxon>Oscillatoriophycideae</taxon>
        <taxon>Chroococcales</taxon>
        <taxon>Aphanothecaceae</taxon>
        <taxon>Gloeothece</taxon>
        <taxon>Gloeothece citriformis</taxon>
    </lineage>
</organism>
<evidence type="ECO:0000313" key="4">
    <source>
        <dbReference type="Proteomes" id="UP000002384"/>
    </source>
</evidence>
<dbReference type="STRING" id="65393.PCC7424_0773"/>
<dbReference type="SMART" id="SM00014">
    <property type="entry name" value="acidPPc"/>
    <property type="match status" value="1"/>
</dbReference>
<keyword evidence="1" id="KW-0472">Membrane</keyword>
<dbReference type="KEGG" id="cyc:PCC7424_0773"/>
<keyword evidence="1" id="KW-0812">Transmembrane</keyword>
<name>B7KG36_GLOC7</name>
<dbReference type="CDD" id="cd03392">
    <property type="entry name" value="PAP2_like_2"/>
    <property type="match status" value="1"/>
</dbReference>
<dbReference type="Proteomes" id="UP000002384">
    <property type="component" value="Chromosome"/>
</dbReference>
<sequence length="360" mass="40516">MSNYSIQSPIIQAIHTAVQGRARYKVNRLYHSESLKRYLESELSEYKGINQVRANVWTGNILVIFDKEISLDSLSKILQNVVLDYRQHRDELLRKNLSATSVRQEELVLSGVNQSVASTPQSLSELDNKKDIEGIDEPDFLNRNGYHKNGSLVMINTLLNKSLNQANKHLIWIGGTVGTLAIATGLLHYFKLDTAILLFLQKLHTPILDRIMLGITFLGEPGTLLLVCLGLIISPLTPKRKETTTTLSLATLGAVSLNYWLKIRFGRLRPALWRQIIRVRHYSFPSGHAMMSSVTYGFIAYLLSKQFPQRRTEILAVSSILIVAIGLSRLYLGVHWPTDVLAGYAVGLVWLSACIFFVEL</sequence>
<keyword evidence="1" id="KW-1133">Transmembrane helix</keyword>
<evidence type="ECO:0000259" key="2">
    <source>
        <dbReference type="SMART" id="SM00014"/>
    </source>
</evidence>
<dbReference type="eggNOG" id="COG0671">
    <property type="taxonomic scope" value="Bacteria"/>
</dbReference>